<keyword evidence="6" id="KW-0249">Electron transport</keyword>
<feature type="domain" description="Complex 1 LYR protein" evidence="9">
    <location>
        <begin position="12"/>
        <end position="47"/>
    </location>
</feature>
<name>T1KMS7_TETUR</name>
<dbReference type="InterPro" id="IPR008011">
    <property type="entry name" value="Complex1_LYR_dom"/>
</dbReference>
<dbReference type="EMBL" id="CAEY01000249">
    <property type="status" value="NOT_ANNOTATED_CDS"/>
    <property type="molecule type" value="Genomic_DNA"/>
</dbReference>
<proteinExistence type="inferred from homology"/>
<dbReference type="InterPro" id="IPR016488">
    <property type="entry name" value="NADH_Ub_cplx-1_asu_su-6"/>
</dbReference>
<evidence type="ECO:0000256" key="2">
    <source>
        <dbReference type="ARBA" id="ARBA00009508"/>
    </source>
</evidence>
<dbReference type="Pfam" id="PF05347">
    <property type="entry name" value="Complex1_LYR"/>
    <property type="match status" value="1"/>
</dbReference>
<dbReference type="EnsemblMetazoa" id="tetur15g02720.1">
    <property type="protein sequence ID" value="tetur15g02720.1"/>
    <property type="gene ID" value="tetur15g02720"/>
</dbReference>
<keyword evidence="5" id="KW-0999">Mitochondrion inner membrane</keyword>
<evidence type="ECO:0000256" key="1">
    <source>
        <dbReference type="ARBA" id="ARBA00004443"/>
    </source>
</evidence>
<evidence type="ECO:0000256" key="8">
    <source>
        <dbReference type="ARBA" id="ARBA00023136"/>
    </source>
</evidence>
<evidence type="ECO:0000256" key="4">
    <source>
        <dbReference type="ARBA" id="ARBA00022660"/>
    </source>
</evidence>
<dbReference type="STRING" id="32264.T1KMS7"/>
<evidence type="ECO:0000259" key="9">
    <source>
        <dbReference type="Pfam" id="PF05347"/>
    </source>
</evidence>
<keyword evidence="3" id="KW-0813">Transport</keyword>
<organism evidence="10 11">
    <name type="scientific">Tetranychus urticae</name>
    <name type="common">Two-spotted spider mite</name>
    <dbReference type="NCBI Taxonomy" id="32264"/>
    <lineage>
        <taxon>Eukaryota</taxon>
        <taxon>Metazoa</taxon>
        <taxon>Ecdysozoa</taxon>
        <taxon>Arthropoda</taxon>
        <taxon>Chelicerata</taxon>
        <taxon>Arachnida</taxon>
        <taxon>Acari</taxon>
        <taxon>Acariformes</taxon>
        <taxon>Trombidiformes</taxon>
        <taxon>Prostigmata</taxon>
        <taxon>Eleutherengona</taxon>
        <taxon>Raphignathae</taxon>
        <taxon>Tetranychoidea</taxon>
        <taxon>Tetranychidae</taxon>
        <taxon>Tetranychus</taxon>
    </lineage>
</organism>
<evidence type="ECO:0000256" key="6">
    <source>
        <dbReference type="ARBA" id="ARBA00022982"/>
    </source>
</evidence>
<evidence type="ECO:0000313" key="11">
    <source>
        <dbReference type="Proteomes" id="UP000015104"/>
    </source>
</evidence>
<dbReference type="PANTHER" id="PTHR12964:SF0">
    <property type="entry name" value="NADH DEHYDROGENASE [UBIQUINONE] 1 ALPHA SUBCOMPLEX SUBUNIT 6"/>
    <property type="match status" value="1"/>
</dbReference>
<reference evidence="10" key="2">
    <citation type="submission" date="2015-06" db="UniProtKB">
        <authorList>
            <consortium name="EnsemblMetazoa"/>
        </authorList>
    </citation>
    <scope>IDENTIFICATION</scope>
</reference>
<keyword evidence="7" id="KW-0496">Mitochondrion</keyword>
<protein>
    <recommendedName>
        <fullName evidence="9">Complex 1 LYR protein domain-containing protein</fullName>
    </recommendedName>
</protein>
<evidence type="ECO:0000256" key="3">
    <source>
        <dbReference type="ARBA" id="ARBA00022448"/>
    </source>
</evidence>
<dbReference type="GO" id="GO:0006979">
    <property type="term" value="P:response to oxidative stress"/>
    <property type="evidence" value="ECO:0007669"/>
    <property type="project" value="TreeGrafter"/>
</dbReference>
<evidence type="ECO:0000313" key="10">
    <source>
        <dbReference type="EnsemblMetazoa" id="tetur15g02720.1"/>
    </source>
</evidence>
<dbReference type="eggNOG" id="KOG3426">
    <property type="taxonomic scope" value="Eukaryota"/>
</dbReference>
<keyword evidence="8" id="KW-0472">Membrane</keyword>
<evidence type="ECO:0000256" key="5">
    <source>
        <dbReference type="ARBA" id="ARBA00022792"/>
    </source>
</evidence>
<dbReference type="PANTHER" id="PTHR12964">
    <property type="entry name" value="NADH-UBIQUINONE OXIDOREDUCTASE B14 SUBUNIT"/>
    <property type="match status" value="1"/>
</dbReference>
<sequence>MRMPDVGQSIYIEHAHAKLREKFRENKNVTDLRVIDMLLIRGHIELQEIIDGISQGFHIFKYFKEDYIPAKPRDFMSKFLAGKTSD</sequence>
<keyword evidence="4" id="KW-0679">Respiratory chain</keyword>
<dbReference type="Proteomes" id="UP000015104">
    <property type="component" value="Unassembled WGS sequence"/>
</dbReference>
<evidence type="ECO:0000256" key="7">
    <source>
        <dbReference type="ARBA" id="ARBA00023128"/>
    </source>
</evidence>
<dbReference type="GO" id="GO:0005743">
    <property type="term" value="C:mitochondrial inner membrane"/>
    <property type="evidence" value="ECO:0007669"/>
    <property type="project" value="UniProtKB-SubCell"/>
</dbReference>
<comment type="similarity">
    <text evidence="2">Belongs to the complex I LYR family.</text>
</comment>
<accession>T1KMS7</accession>
<dbReference type="AlphaFoldDB" id="T1KMS7"/>
<keyword evidence="11" id="KW-1185">Reference proteome</keyword>
<comment type="subcellular location">
    <subcellularLocation>
        <location evidence="1">Mitochondrion inner membrane</location>
        <topology evidence="1">Peripheral membrane protein</topology>
        <orientation evidence="1">Matrix side</orientation>
    </subcellularLocation>
</comment>
<reference evidence="11" key="1">
    <citation type="submission" date="2011-08" db="EMBL/GenBank/DDBJ databases">
        <authorList>
            <person name="Rombauts S."/>
        </authorList>
    </citation>
    <scope>NUCLEOTIDE SEQUENCE</scope>
    <source>
        <strain evidence="11">London</strain>
    </source>
</reference>
<dbReference type="HOGENOM" id="CLU_153316_1_0_1"/>